<keyword evidence="3 5" id="KW-0012">Acyltransferase</keyword>
<keyword evidence="8" id="KW-1185">Reference proteome</keyword>
<evidence type="ECO:0000259" key="6">
    <source>
        <dbReference type="Pfam" id="PF00755"/>
    </source>
</evidence>
<dbReference type="GO" id="GO:0005777">
    <property type="term" value="C:peroxisome"/>
    <property type="evidence" value="ECO:0007669"/>
    <property type="project" value="TreeGrafter"/>
</dbReference>
<dbReference type="InterPro" id="IPR000542">
    <property type="entry name" value="Carn_acyl_trans"/>
</dbReference>
<comment type="similarity">
    <text evidence="1 5">Belongs to the carnitine/choline acetyltransferase family.</text>
</comment>
<gene>
    <name evidence="7" type="ORF">PSYICH_LOCUS8503</name>
</gene>
<dbReference type="FunFam" id="3.30.559.70:FF:000002">
    <property type="entry name" value="Carnitine O-acetyltransferase"/>
    <property type="match status" value="1"/>
</dbReference>
<dbReference type="AlphaFoldDB" id="A0A9P0CZJ6"/>
<feature type="active site" description="Proton acceptor" evidence="4">
    <location>
        <position position="345"/>
    </location>
</feature>
<dbReference type="OrthoDB" id="240216at2759"/>
<dbReference type="Pfam" id="PF00755">
    <property type="entry name" value="Carn_acyltransf"/>
    <property type="match status" value="1"/>
</dbReference>
<name>A0A9P0CZJ6_9CUCU</name>
<dbReference type="PROSITE" id="PS00440">
    <property type="entry name" value="ACYLTRANSF_C_2"/>
    <property type="match status" value="1"/>
</dbReference>
<dbReference type="GO" id="GO:0004092">
    <property type="term" value="F:carnitine O-acetyltransferase activity"/>
    <property type="evidence" value="ECO:0007669"/>
    <property type="project" value="TreeGrafter"/>
</dbReference>
<sequence>MIVSKHKLILDQNIVRRISNIIKNTPAMSTFAGKKLFQNSLKLPSLPVPSLNQTIEKYVKTVTPFLTESELLNTKKLLKEFSDEGGTGKKLQKLLVERAHQHENWLDEWWLHTAYLEYRDPVVVFSSPGLVFPFEEFSNESDRLKYTARLILAAVQYYLNIWSEKLPLDKMGKDPLDMNQYKKIFGTCRIPQLKRDALEFNPESKHIIIARNNNFFRLDILNKNGELPSENELIDELSIIITKSEDPGPSIGVLTSENRDTWSQAYAELIKDSVNKKSVEEIQKSLFLVALDNPMHIQNDSRRSMASKQFIHGGGSRVNSANRWFDKTIQFIVGEDGTVGLTYEHSPSEGQPIAVMTDFLIDYIKNNGSKDLHDTKIETEPRKLEFNISDSLQKYIQQANVNIDKLADNLDLDAFQFTSFGKEFVKSQKMSPDSYIQIAMQYAFYRIHQTPGAHYESAATRKYIHGRTETIRSCSIESIAFAKAMLDNNKSINEKVAALKEAIASHKKYSLEAVNGFGVDRHLLGLKLIALENNIELPAVYKDKAYILSSRMRISTSQVATKCDGFMCYGPLTPDGYGCCYNPRPYDINFAVSAFVEHPDTTAKKFRESLEASLKDMHDILVFTQKAKL</sequence>
<evidence type="ECO:0000256" key="1">
    <source>
        <dbReference type="ARBA" id="ARBA00005232"/>
    </source>
</evidence>
<proteinExistence type="inferred from homology"/>
<feature type="domain" description="Choline/carnitine acyltransferase" evidence="6">
    <location>
        <begin position="46"/>
        <end position="611"/>
    </location>
</feature>
<evidence type="ECO:0000256" key="5">
    <source>
        <dbReference type="RuleBase" id="RU003801"/>
    </source>
</evidence>
<protein>
    <recommendedName>
        <fullName evidence="6">Choline/carnitine acyltransferase domain-containing protein</fullName>
    </recommendedName>
</protein>
<dbReference type="InterPro" id="IPR042231">
    <property type="entry name" value="Cho/carn_acyl_trans_2"/>
</dbReference>
<dbReference type="PANTHER" id="PTHR22589">
    <property type="entry name" value="CARNITINE O-ACYLTRANSFERASE"/>
    <property type="match status" value="1"/>
</dbReference>
<evidence type="ECO:0000313" key="7">
    <source>
        <dbReference type="EMBL" id="CAH1109108.1"/>
    </source>
</evidence>
<evidence type="ECO:0000256" key="3">
    <source>
        <dbReference type="ARBA" id="ARBA00023315"/>
    </source>
</evidence>
<dbReference type="EMBL" id="OV651815">
    <property type="protein sequence ID" value="CAH1109108.1"/>
    <property type="molecule type" value="Genomic_DNA"/>
</dbReference>
<evidence type="ECO:0000256" key="4">
    <source>
        <dbReference type="PIRSR" id="PIRSR600542-1"/>
    </source>
</evidence>
<accession>A0A9P0CZJ6</accession>
<dbReference type="Gene3D" id="3.30.559.10">
    <property type="entry name" value="Chloramphenicol acetyltransferase-like domain"/>
    <property type="match status" value="1"/>
</dbReference>
<dbReference type="SUPFAM" id="SSF52777">
    <property type="entry name" value="CoA-dependent acyltransferases"/>
    <property type="match status" value="2"/>
</dbReference>
<keyword evidence="2 5" id="KW-0808">Transferase</keyword>
<evidence type="ECO:0000313" key="8">
    <source>
        <dbReference type="Proteomes" id="UP001153636"/>
    </source>
</evidence>
<dbReference type="Proteomes" id="UP001153636">
    <property type="component" value="Chromosome 3"/>
</dbReference>
<dbReference type="PANTHER" id="PTHR22589:SF103">
    <property type="entry name" value="CARNITINE O-ACETYL-TRANSFERASE, ISOFORM A-RELATED"/>
    <property type="match status" value="1"/>
</dbReference>
<reference evidence="7" key="1">
    <citation type="submission" date="2022-01" db="EMBL/GenBank/DDBJ databases">
        <authorList>
            <person name="King R."/>
        </authorList>
    </citation>
    <scope>NUCLEOTIDE SEQUENCE</scope>
</reference>
<dbReference type="InterPro" id="IPR023213">
    <property type="entry name" value="CAT-like_dom_sf"/>
</dbReference>
<dbReference type="InterPro" id="IPR039551">
    <property type="entry name" value="Cho/carn_acyl_trans"/>
</dbReference>
<dbReference type="GO" id="GO:0019254">
    <property type="term" value="P:carnitine metabolic process, CoA-linked"/>
    <property type="evidence" value="ECO:0007669"/>
    <property type="project" value="TreeGrafter"/>
</dbReference>
<dbReference type="Gene3D" id="3.30.559.70">
    <property type="entry name" value="Choline/Carnitine o-acyltransferase, domain 2"/>
    <property type="match status" value="1"/>
</dbReference>
<dbReference type="PROSITE" id="PS00439">
    <property type="entry name" value="ACYLTRANSF_C_1"/>
    <property type="match status" value="1"/>
</dbReference>
<organism evidence="7 8">
    <name type="scientific">Psylliodes chrysocephalus</name>
    <dbReference type="NCBI Taxonomy" id="3402493"/>
    <lineage>
        <taxon>Eukaryota</taxon>
        <taxon>Metazoa</taxon>
        <taxon>Ecdysozoa</taxon>
        <taxon>Arthropoda</taxon>
        <taxon>Hexapoda</taxon>
        <taxon>Insecta</taxon>
        <taxon>Pterygota</taxon>
        <taxon>Neoptera</taxon>
        <taxon>Endopterygota</taxon>
        <taxon>Coleoptera</taxon>
        <taxon>Polyphaga</taxon>
        <taxon>Cucujiformia</taxon>
        <taxon>Chrysomeloidea</taxon>
        <taxon>Chrysomelidae</taxon>
        <taxon>Galerucinae</taxon>
        <taxon>Alticini</taxon>
        <taxon>Psylliodes</taxon>
    </lineage>
</organism>
<evidence type="ECO:0000256" key="2">
    <source>
        <dbReference type="ARBA" id="ARBA00022679"/>
    </source>
</evidence>